<evidence type="ECO:0000256" key="3">
    <source>
        <dbReference type="ARBA" id="ARBA00022801"/>
    </source>
</evidence>
<dbReference type="SUPFAM" id="SSF50494">
    <property type="entry name" value="Trypsin-like serine proteases"/>
    <property type="match status" value="1"/>
</dbReference>
<keyword evidence="5" id="KW-1015">Disulfide bond</keyword>
<dbReference type="PRINTS" id="PR00722">
    <property type="entry name" value="CHYMOTRYPSIN"/>
</dbReference>
<evidence type="ECO:0000256" key="5">
    <source>
        <dbReference type="ARBA" id="ARBA00023157"/>
    </source>
</evidence>
<reference evidence="9" key="1">
    <citation type="submission" date="2011-08" db="EMBL/GenBank/DDBJ databases">
        <authorList>
            <person name="Rombauts S."/>
        </authorList>
    </citation>
    <scope>NUCLEOTIDE SEQUENCE</scope>
    <source>
        <strain evidence="9">London</strain>
    </source>
</reference>
<keyword evidence="4" id="KW-0720">Serine protease</keyword>
<proteinExistence type="inferred from homology"/>
<dbReference type="AlphaFoldDB" id="T1JRF9"/>
<dbReference type="GO" id="GO:0006508">
    <property type="term" value="P:proteolysis"/>
    <property type="evidence" value="ECO:0007669"/>
    <property type="project" value="UniProtKB-KW"/>
</dbReference>
<comment type="similarity">
    <text evidence="1">Belongs to the peptidase S1 family.</text>
</comment>
<dbReference type="EMBL" id="CAEY01000449">
    <property type="status" value="NOT_ANNOTATED_CDS"/>
    <property type="molecule type" value="Genomic_DNA"/>
</dbReference>
<sequence length="285" mass="32750">MLNSAILMMFLYSNFVSLTDVEDSTEFQEKIYKGKDVTRKGAYPYFCSIQIPNDSDVRPYEHYCGGVLVERNIMLTAAHCLINASLVSQFHILPNYRHSRLIGKNDPIFKVKNYVIHPDFLKQRPMSMYDIAVVQLDRPDTRTNARLQLASRRLPVDTKVKIIGFGITENTYLSEVLKEATVIIKDDKKCLDEKTGFEYAPIYNFCTQNSVGAGGCYRDAGDPAIWEDSRSNISYLYGVLSSEQTPCRKFHTDVFVNIFAHFKFLNDVFIQFSRDQFGCPKPFNY</sequence>
<dbReference type="Proteomes" id="UP000015104">
    <property type="component" value="Unassembled WGS sequence"/>
</dbReference>
<keyword evidence="3" id="KW-0378">Hydrolase</keyword>
<dbReference type="GO" id="GO:0004252">
    <property type="term" value="F:serine-type endopeptidase activity"/>
    <property type="evidence" value="ECO:0007669"/>
    <property type="project" value="InterPro"/>
</dbReference>
<gene>
    <name evidence="8" type="primary">107363817</name>
</gene>
<dbReference type="PROSITE" id="PS50240">
    <property type="entry name" value="TRYPSIN_DOM"/>
    <property type="match status" value="1"/>
</dbReference>
<dbReference type="OrthoDB" id="5565075at2759"/>
<dbReference type="STRING" id="32264.T1JRF9"/>
<keyword evidence="6" id="KW-0732">Signal</keyword>
<feature type="domain" description="Peptidase S1" evidence="7">
    <location>
        <begin position="31"/>
        <end position="285"/>
    </location>
</feature>
<evidence type="ECO:0000313" key="8">
    <source>
        <dbReference type="EnsemblMetazoa" id="tetur01g06750.1"/>
    </source>
</evidence>
<dbReference type="InterPro" id="IPR001254">
    <property type="entry name" value="Trypsin_dom"/>
</dbReference>
<reference evidence="8" key="2">
    <citation type="submission" date="2015-06" db="UniProtKB">
        <authorList>
            <consortium name="EnsemblMetazoa"/>
        </authorList>
    </citation>
    <scope>IDENTIFICATION</scope>
</reference>
<dbReference type="eggNOG" id="KOG3627">
    <property type="taxonomic scope" value="Eukaryota"/>
</dbReference>
<name>T1JRF9_TETUR</name>
<dbReference type="InterPro" id="IPR001314">
    <property type="entry name" value="Peptidase_S1A"/>
</dbReference>
<dbReference type="InterPro" id="IPR050430">
    <property type="entry name" value="Peptidase_S1"/>
</dbReference>
<evidence type="ECO:0000259" key="7">
    <source>
        <dbReference type="PROSITE" id="PS50240"/>
    </source>
</evidence>
<organism evidence="8 9">
    <name type="scientific">Tetranychus urticae</name>
    <name type="common">Two-spotted spider mite</name>
    <dbReference type="NCBI Taxonomy" id="32264"/>
    <lineage>
        <taxon>Eukaryota</taxon>
        <taxon>Metazoa</taxon>
        <taxon>Ecdysozoa</taxon>
        <taxon>Arthropoda</taxon>
        <taxon>Chelicerata</taxon>
        <taxon>Arachnida</taxon>
        <taxon>Acari</taxon>
        <taxon>Acariformes</taxon>
        <taxon>Trombidiformes</taxon>
        <taxon>Prostigmata</taxon>
        <taxon>Eleutherengona</taxon>
        <taxon>Raphignathae</taxon>
        <taxon>Tetranychoidea</taxon>
        <taxon>Tetranychidae</taxon>
        <taxon>Tetranychus</taxon>
    </lineage>
</organism>
<feature type="signal peptide" evidence="6">
    <location>
        <begin position="1"/>
        <end position="18"/>
    </location>
</feature>
<evidence type="ECO:0000256" key="6">
    <source>
        <dbReference type="SAM" id="SignalP"/>
    </source>
</evidence>
<evidence type="ECO:0000256" key="2">
    <source>
        <dbReference type="ARBA" id="ARBA00022670"/>
    </source>
</evidence>
<dbReference type="InterPro" id="IPR018114">
    <property type="entry name" value="TRYPSIN_HIS"/>
</dbReference>
<dbReference type="Gene3D" id="2.40.10.10">
    <property type="entry name" value="Trypsin-like serine proteases"/>
    <property type="match status" value="1"/>
</dbReference>
<accession>T1JRF9</accession>
<evidence type="ECO:0000313" key="9">
    <source>
        <dbReference type="Proteomes" id="UP000015104"/>
    </source>
</evidence>
<dbReference type="PANTHER" id="PTHR24276:SF98">
    <property type="entry name" value="FI18310P1-RELATED"/>
    <property type="match status" value="1"/>
</dbReference>
<dbReference type="Pfam" id="PF00089">
    <property type="entry name" value="Trypsin"/>
    <property type="match status" value="1"/>
</dbReference>
<dbReference type="HOGENOM" id="CLU_006842_6_0_1"/>
<keyword evidence="2" id="KW-0645">Protease</keyword>
<protein>
    <recommendedName>
        <fullName evidence="7">Peptidase S1 domain-containing protein</fullName>
    </recommendedName>
</protein>
<dbReference type="EnsemblMetazoa" id="tetur01g06750.1">
    <property type="protein sequence ID" value="tetur01g06750.1"/>
    <property type="gene ID" value="tetur01g06750"/>
</dbReference>
<dbReference type="SMART" id="SM00020">
    <property type="entry name" value="Tryp_SPc"/>
    <property type="match status" value="1"/>
</dbReference>
<dbReference type="KEGG" id="tut:107363817"/>
<evidence type="ECO:0000256" key="4">
    <source>
        <dbReference type="ARBA" id="ARBA00022825"/>
    </source>
</evidence>
<dbReference type="InterPro" id="IPR043504">
    <property type="entry name" value="Peptidase_S1_PA_chymotrypsin"/>
</dbReference>
<dbReference type="PANTHER" id="PTHR24276">
    <property type="entry name" value="POLYSERASE-RELATED"/>
    <property type="match status" value="1"/>
</dbReference>
<keyword evidence="9" id="KW-1185">Reference proteome</keyword>
<dbReference type="InterPro" id="IPR009003">
    <property type="entry name" value="Peptidase_S1_PA"/>
</dbReference>
<feature type="chain" id="PRO_5004579910" description="Peptidase S1 domain-containing protein" evidence="6">
    <location>
        <begin position="19"/>
        <end position="285"/>
    </location>
</feature>
<evidence type="ECO:0000256" key="1">
    <source>
        <dbReference type="ARBA" id="ARBA00007664"/>
    </source>
</evidence>
<dbReference type="PROSITE" id="PS00134">
    <property type="entry name" value="TRYPSIN_HIS"/>
    <property type="match status" value="1"/>
</dbReference>